<protein>
    <recommendedName>
        <fullName evidence="4">Peptidase inhibitor I78 family protein</fullName>
    </recommendedName>
</protein>
<feature type="chain" id="PRO_5032275290" description="Peptidase inhibitor I78 family protein" evidence="1">
    <location>
        <begin position="20"/>
        <end position="93"/>
    </location>
</feature>
<dbReference type="AlphaFoldDB" id="A0A7T3AEM6"/>
<dbReference type="Gene3D" id="3.30.10.10">
    <property type="entry name" value="Trypsin Inhibitor V, subunit A"/>
    <property type="match status" value="1"/>
</dbReference>
<reference evidence="2 3" key="1">
    <citation type="submission" date="2020-12" db="EMBL/GenBank/DDBJ databases">
        <title>FDA dAtabase for Regulatory Grade micrObial Sequences (FDA-ARGOS): Supporting development and validation of Infectious Disease Dx tests.</title>
        <authorList>
            <person name="Sproer C."/>
            <person name="Gronow S."/>
            <person name="Severitt S."/>
            <person name="Schroder I."/>
            <person name="Tallon L."/>
            <person name="Sadzewicz L."/>
            <person name="Zhao X."/>
            <person name="Boylan J."/>
            <person name="Ott S."/>
            <person name="Bowen H."/>
            <person name="Vavikolanu K."/>
            <person name="Mehta A."/>
            <person name="Aluvathingal J."/>
            <person name="Nadendla S."/>
            <person name="Lowell S."/>
            <person name="Myers T."/>
            <person name="Yan Y."/>
            <person name="Sichtig H."/>
        </authorList>
    </citation>
    <scope>NUCLEOTIDE SEQUENCE [LARGE SCALE GENOMIC DNA]</scope>
    <source>
        <strain evidence="2 3">FDAARGOS_881</strain>
        <plasmid evidence="2 3">unnamed1</plasmid>
    </source>
</reference>
<dbReference type="PROSITE" id="PS51257">
    <property type="entry name" value="PROKAR_LIPOPROTEIN"/>
    <property type="match status" value="1"/>
</dbReference>
<dbReference type="Proteomes" id="UP000594836">
    <property type="component" value="Plasmid unnamed1"/>
</dbReference>
<feature type="signal peptide" evidence="1">
    <location>
        <begin position="1"/>
        <end position="19"/>
    </location>
</feature>
<dbReference type="EMBL" id="CP065714">
    <property type="protein sequence ID" value="QPT11221.1"/>
    <property type="molecule type" value="Genomic_DNA"/>
</dbReference>
<organism evidence="2 3">
    <name type="scientific">Sphingomonas paucimobilis</name>
    <name type="common">Pseudomonas paucimobilis</name>
    <dbReference type="NCBI Taxonomy" id="13689"/>
    <lineage>
        <taxon>Bacteria</taxon>
        <taxon>Pseudomonadati</taxon>
        <taxon>Pseudomonadota</taxon>
        <taxon>Alphaproteobacteria</taxon>
        <taxon>Sphingomonadales</taxon>
        <taxon>Sphingomonadaceae</taxon>
        <taxon>Sphingomonas</taxon>
    </lineage>
</organism>
<keyword evidence="2" id="KW-0614">Plasmid</keyword>
<dbReference type="Pfam" id="PF11720">
    <property type="entry name" value="Inhibitor_I78"/>
    <property type="match status" value="1"/>
</dbReference>
<geneLocation type="plasmid" evidence="2 3">
    <name>unnamed1</name>
</geneLocation>
<evidence type="ECO:0000313" key="2">
    <source>
        <dbReference type="EMBL" id="QPT11221.1"/>
    </source>
</evidence>
<dbReference type="RefSeq" id="WP_197939367.1">
    <property type="nucleotide sequence ID" value="NZ_CP065714.1"/>
</dbReference>
<gene>
    <name evidence="2" type="ORF">I6G38_20185</name>
</gene>
<name>A0A7T3AEM6_SPHPI</name>
<dbReference type="InterPro" id="IPR021719">
    <property type="entry name" value="Prot_inh_I78"/>
</dbReference>
<accession>A0A7T3AEM6</accession>
<sequence length="93" mass="9556">MKLIVMSSLMMSFGLGACAASRAAGDVGSGKCNAEGAARLVGKVAPDDGTILRRTGSTIVRRIAPGDQVTQDYRLERVTVSIAQGRVISASCG</sequence>
<keyword evidence="1" id="KW-0732">Signal</keyword>
<evidence type="ECO:0000256" key="1">
    <source>
        <dbReference type="SAM" id="SignalP"/>
    </source>
</evidence>
<proteinExistence type="predicted"/>
<evidence type="ECO:0008006" key="4">
    <source>
        <dbReference type="Google" id="ProtNLM"/>
    </source>
</evidence>
<evidence type="ECO:0000313" key="3">
    <source>
        <dbReference type="Proteomes" id="UP000594836"/>
    </source>
</evidence>